<dbReference type="Gene3D" id="1.20.1070.10">
    <property type="entry name" value="Rhodopsin 7-helix transmembrane proteins"/>
    <property type="match status" value="1"/>
</dbReference>
<organism evidence="13 14">
    <name type="scientific">Oryzias latipes</name>
    <name type="common">Japanese rice fish</name>
    <name type="synonym">Japanese killifish</name>
    <dbReference type="NCBI Taxonomy" id="8090"/>
    <lineage>
        <taxon>Eukaryota</taxon>
        <taxon>Metazoa</taxon>
        <taxon>Chordata</taxon>
        <taxon>Craniata</taxon>
        <taxon>Vertebrata</taxon>
        <taxon>Euteleostomi</taxon>
        <taxon>Actinopterygii</taxon>
        <taxon>Neopterygii</taxon>
        <taxon>Teleostei</taxon>
        <taxon>Neoteleostei</taxon>
        <taxon>Acanthomorphata</taxon>
        <taxon>Ovalentaria</taxon>
        <taxon>Atherinomorphae</taxon>
        <taxon>Beloniformes</taxon>
        <taxon>Adrianichthyidae</taxon>
        <taxon>Oryziinae</taxon>
        <taxon>Oryzias</taxon>
    </lineage>
</organism>
<dbReference type="InterPro" id="IPR050569">
    <property type="entry name" value="TAAR"/>
</dbReference>
<dbReference type="CDD" id="cd15055">
    <property type="entry name" value="7tmA_TAARs"/>
    <property type="match status" value="1"/>
</dbReference>
<proteinExistence type="inferred from homology"/>
<reference evidence="13 14" key="2">
    <citation type="submission" date="2017-04" db="EMBL/GenBank/DDBJ databases">
        <title>CpG methylation of centromeres and impact of large insertions on vertebrate speciation.</title>
        <authorList>
            <person name="Ichikawa K."/>
            <person name="Yoshimura J."/>
            <person name="Morishita S."/>
        </authorList>
    </citation>
    <scope>NUCLEOTIDE SEQUENCE</scope>
    <source>
        <strain evidence="13 14">HSOK</strain>
    </source>
</reference>
<evidence type="ECO:0000313" key="14">
    <source>
        <dbReference type="Proteomes" id="UP000265200"/>
    </source>
</evidence>
<evidence type="ECO:0000256" key="2">
    <source>
        <dbReference type="ARBA" id="ARBA00022475"/>
    </source>
</evidence>
<reference evidence="13" key="4">
    <citation type="submission" date="2025-09" db="UniProtKB">
        <authorList>
            <consortium name="Ensembl"/>
        </authorList>
    </citation>
    <scope>IDENTIFICATION</scope>
    <source>
        <strain evidence="13">HSOK</strain>
    </source>
</reference>
<comment type="subcellular location">
    <subcellularLocation>
        <location evidence="1">Cell membrane</location>
        <topology evidence="1">Multi-pass membrane protein</topology>
    </subcellularLocation>
</comment>
<keyword evidence="2" id="KW-1003">Cell membrane</keyword>
<dbReference type="GO" id="GO:0004930">
    <property type="term" value="F:G protein-coupled receptor activity"/>
    <property type="evidence" value="ECO:0007669"/>
    <property type="project" value="UniProtKB-KW"/>
</dbReference>
<comment type="similarity">
    <text evidence="9">Belongs to the G-protein coupled receptor 1 family.</text>
</comment>
<keyword evidence="5 9" id="KW-0297">G-protein coupled receptor</keyword>
<evidence type="ECO:0000256" key="7">
    <source>
        <dbReference type="ARBA" id="ARBA00023170"/>
    </source>
</evidence>
<dbReference type="PROSITE" id="PS50262">
    <property type="entry name" value="G_PROTEIN_RECEP_F1_2"/>
    <property type="match status" value="1"/>
</dbReference>
<feature type="transmembrane region" description="Helical" evidence="11">
    <location>
        <begin position="272"/>
        <end position="290"/>
    </location>
</feature>
<keyword evidence="3 9" id="KW-0812">Transmembrane</keyword>
<dbReference type="SUPFAM" id="SSF81321">
    <property type="entry name" value="Family A G protein-coupled receptor-like"/>
    <property type="match status" value="1"/>
</dbReference>
<evidence type="ECO:0000256" key="11">
    <source>
        <dbReference type="SAM" id="Phobius"/>
    </source>
</evidence>
<evidence type="ECO:0000256" key="3">
    <source>
        <dbReference type="ARBA" id="ARBA00022692"/>
    </source>
</evidence>
<evidence type="ECO:0000259" key="12">
    <source>
        <dbReference type="PROSITE" id="PS50262"/>
    </source>
</evidence>
<evidence type="ECO:0000256" key="1">
    <source>
        <dbReference type="ARBA" id="ARBA00004651"/>
    </source>
</evidence>
<dbReference type="PRINTS" id="PR00237">
    <property type="entry name" value="GPCRRHODOPSN"/>
</dbReference>
<evidence type="ECO:0000256" key="9">
    <source>
        <dbReference type="RuleBase" id="RU000688"/>
    </source>
</evidence>
<evidence type="ECO:0000256" key="10">
    <source>
        <dbReference type="SAM" id="MobiDB-lite"/>
    </source>
</evidence>
<accession>A0A3P9HET3</accession>
<evidence type="ECO:0000256" key="8">
    <source>
        <dbReference type="ARBA" id="ARBA00023224"/>
    </source>
</evidence>
<feature type="transmembrane region" description="Helical" evidence="11">
    <location>
        <begin position="217"/>
        <end position="237"/>
    </location>
</feature>
<dbReference type="InterPro" id="IPR017452">
    <property type="entry name" value="GPCR_Rhodpsn_7TM"/>
</dbReference>
<feature type="transmembrane region" description="Helical" evidence="11">
    <location>
        <begin position="90"/>
        <end position="113"/>
    </location>
</feature>
<reference evidence="13" key="3">
    <citation type="submission" date="2025-08" db="UniProtKB">
        <authorList>
            <consortium name="Ensembl"/>
        </authorList>
    </citation>
    <scope>IDENTIFICATION</scope>
    <source>
        <strain evidence="13">HSOK</strain>
    </source>
</reference>
<protein>
    <recommendedName>
        <fullName evidence="12">G-protein coupled receptors family 1 profile domain-containing protein</fullName>
    </recommendedName>
</protein>
<dbReference type="PROSITE" id="PS00237">
    <property type="entry name" value="G_PROTEIN_RECEP_F1_1"/>
    <property type="match status" value="1"/>
</dbReference>
<keyword evidence="4 11" id="KW-1133">Transmembrane helix</keyword>
<feature type="transmembrane region" description="Helical" evidence="11">
    <location>
        <begin position="168"/>
        <end position="187"/>
    </location>
</feature>
<dbReference type="PANTHER" id="PTHR24249">
    <property type="entry name" value="HISTAMINE RECEPTOR-RELATED G-PROTEIN COUPLED RECEPTOR"/>
    <property type="match status" value="1"/>
</dbReference>
<name>A0A3P9HET3_ORYLA</name>
<feature type="region of interest" description="Disordered" evidence="10">
    <location>
        <begin position="371"/>
        <end position="393"/>
    </location>
</feature>
<feature type="domain" description="G-protein coupled receptors family 1 profile" evidence="12">
    <location>
        <begin position="69"/>
        <end position="321"/>
    </location>
</feature>
<feature type="transmembrane region" description="Helical" evidence="11">
    <location>
        <begin position="125"/>
        <end position="147"/>
    </location>
</feature>
<reference key="1">
    <citation type="journal article" date="2007" name="Nature">
        <title>The medaka draft genome and insights into vertebrate genome evolution.</title>
        <authorList>
            <person name="Kasahara M."/>
            <person name="Naruse K."/>
            <person name="Sasaki S."/>
            <person name="Nakatani Y."/>
            <person name="Qu W."/>
            <person name="Ahsan B."/>
            <person name="Yamada T."/>
            <person name="Nagayasu Y."/>
            <person name="Doi K."/>
            <person name="Kasai Y."/>
            <person name="Jindo T."/>
            <person name="Kobayashi D."/>
            <person name="Shimada A."/>
            <person name="Toyoda A."/>
            <person name="Kuroki Y."/>
            <person name="Fujiyama A."/>
            <person name="Sasaki T."/>
            <person name="Shimizu A."/>
            <person name="Asakawa S."/>
            <person name="Shimizu N."/>
            <person name="Hashimoto S."/>
            <person name="Yang J."/>
            <person name="Lee Y."/>
            <person name="Matsushima K."/>
            <person name="Sugano S."/>
            <person name="Sakaizumi M."/>
            <person name="Narita T."/>
            <person name="Ohishi K."/>
            <person name="Haga S."/>
            <person name="Ohta F."/>
            <person name="Nomoto H."/>
            <person name="Nogata K."/>
            <person name="Morishita T."/>
            <person name="Endo T."/>
            <person name="Shin-I T."/>
            <person name="Takeda H."/>
            <person name="Morishita S."/>
            <person name="Kohara Y."/>
        </authorList>
    </citation>
    <scope>NUCLEOTIDE SEQUENCE [LARGE SCALE GENOMIC DNA]</scope>
    <source>
        <strain>Hd-rR</strain>
    </source>
</reference>
<dbReference type="InterPro" id="IPR000276">
    <property type="entry name" value="GPCR_Rhodpsn"/>
</dbReference>
<keyword evidence="7 9" id="KW-0675">Receptor</keyword>
<dbReference type="Pfam" id="PF00001">
    <property type="entry name" value="7tm_1"/>
    <property type="match status" value="1"/>
</dbReference>
<evidence type="ECO:0000256" key="4">
    <source>
        <dbReference type="ARBA" id="ARBA00022989"/>
    </source>
</evidence>
<evidence type="ECO:0000256" key="5">
    <source>
        <dbReference type="ARBA" id="ARBA00023040"/>
    </source>
</evidence>
<sequence length="393" mass="43918">MVHFLASSDPCLNTSYISPHDSLSCSRNILVHGWTLRLSDHRDSQPAGHRLRLALQVTFNVNLKTVKDSDVEVTKFYLLFCRRLHTPTNLLILSLAVSDFCVGFLILFQIFFLDGCWYLGDLMCVFYYVLDVVVTSSSVGNMVLISVDRYVAICYPLHYPTTVTLSRARLAVSLCWICSLLYDFVLMRENLKHPGKANLCLGECVISISSAENVADLFITVVIPISAITVLCVRVFVAAVSHIRAIRPGAAAQPQRGGGTVRKSELRAARTLGVVVLVFLMCLLPYYCVVLEGPADFVNASYVAFVTSVFYLNSCINPLIYALFYPWFRKSVKIIVTFKVMKPGSRGHNNVHMNVLIHANFGQSDQPERFLPTSDKNAPLTLSVNPHERAKRN</sequence>
<keyword evidence="8 9" id="KW-0807">Transducer</keyword>
<dbReference type="Ensembl" id="ENSORLT00015004512.1">
    <property type="protein sequence ID" value="ENSORLP00015006261.1"/>
    <property type="gene ID" value="ENSORLG00015007081.1"/>
</dbReference>
<keyword evidence="6 11" id="KW-0472">Membrane</keyword>
<feature type="compositionally biased region" description="Polar residues" evidence="10">
    <location>
        <begin position="374"/>
        <end position="384"/>
    </location>
</feature>
<evidence type="ECO:0000256" key="6">
    <source>
        <dbReference type="ARBA" id="ARBA00023136"/>
    </source>
</evidence>
<feature type="transmembrane region" description="Helical" evidence="11">
    <location>
        <begin position="302"/>
        <end position="324"/>
    </location>
</feature>
<evidence type="ECO:0000313" key="13">
    <source>
        <dbReference type="Ensembl" id="ENSORLP00015006261.1"/>
    </source>
</evidence>
<dbReference type="PANTHER" id="PTHR24249:SF381">
    <property type="entry name" value="TRACE AMINE ASSOCIATED RECEPTOR 19P-RELATED"/>
    <property type="match status" value="1"/>
</dbReference>
<dbReference type="AlphaFoldDB" id="A0A3P9HET3"/>
<dbReference type="Proteomes" id="UP000265200">
    <property type="component" value="Chromosome 21"/>
</dbReference>
<dbReference type="GO" id="GO:0005886">
    <property type="term" value="C:plasma membrane"/>
    <property type="evidence" value="ECO:0007669"/>
    <property type="project" value="UniProtKB-SubCell"/>
</dbReference>